<dbReference type="EMBL" id="JBHTHU010000005">
    <property type="protein sequence ID" value="MFD0750337.1"/>
    <property type="molecule type" value="Genomic_DNA"/>
</dbReference>
<evidence type="ECO:0000313" key="2">
    <source>
        <dbReference type="Proteomes" id="UP001596958"/>
    </source>
</evidence>
<keyword evidence="2" id="KW-1185">Reference proteome</keyword>
<dbReference type="RefSeq" id="WP_377099508.1">
    <property type="nucleotide sequence ID" value="NZ_JBHTHU010000005.1"/>
</dbReference>
<protein>
    <submittedName>
        <fullName evidence="1">DUF3820 family protein</fullName>
    </submittedName>
</protein>
<comment type="caution">
    <text evidence="1">The sequence shown here is derived from an EMBL/GenBank/DDBJ whole genome shotgun (WGS) entry which is preliminary data.</text>
</comment>
<proteinExistence type="predicted"/>
<name>A0ABW2YV88_9SPHI</name>
<dbReference type="Proteomes" id="UP001596958">
    <property type="component" value="Unassembled WGS sequence"/>
</dbReference>
<sequence length="92" mass="10253">MEPIKPDVKVLTDIVTTKMPFGKYKGTLISDLPVYYLEWLKNKGLPAGKLGMMLSTVYEIKVNGLTRILDLIKAAMRNNVSSPVGTIPKIKF</sequence>
<dbReference type="InterPro" id="IPR024530">
    <property type="entry name" value="QSregVF_b"/>
</dbReference>
<evidence type="ECO:0000313" key="1">
    <source>
        <dbReference type="EMBL" id="MFD0750337.1"/>
    </source>
</evidence>
<reference evidence="2" key="1">
    <citation type="journal article" date="2019" name="Int. J. Syst. Evol. Microbiol.">
        <title>The Global Catalogue of Microorganisms (GCM) 10K type strain sequencing project: providing services to taxonomists for standard genome sequencing and annotation.</title>
        <authorList>
            <consortium name="The Broad Institute Genomics Platform"/>
            <consortium name="The Broad Institute Genome Sequencing Center for Infectious Disease"/>
            <person name="Wu L."/>
            <person name="Ma J."/>
        </authorList>
    </citation>
    <scope>NUCLEOTIDE SEQUENCE [LARGE SCALE GENOMIC DNA]</scope>
    <source>
        <strain evidence="2">CCUG 63418</strain>
    </source>
</reference>
<dbReference type="Pfam" id="PF12843">
    <property type="entry name" value="QSregVF_b"/>
    <property type="match status" value="1"/>
</dbReference>
<gene>
    <name evidence="1" type="ORF">ACFQZS_09310</name>
</gene>
<organism evidence="1 2">
    <name type="scientific">Mucilaginibacter calamicampi</name>
    <dbReference type="NCBI Taxonomy" id="1302352"/>
    <lineage>
        <taxon>Bacteria</taxon>
        <taxon>Pseudomonadati</taxon>
        <taxon>Bacteroidota</taxon>
        <taxon>Sphingobacteriia</taxon>
        <taxon>Sphingobacteriales</taxon>
        <taxon>Sphingobacteriaceae</taxon>
        <taxon>Mucilaginibacter</taxon>
    </lineage>
</organism>
<accession>A0ABW2YV88</accession>